<evidence type="ECO:0000256" key="10">
    <source>
        <dbReference type="SAM" id="Phobius"/>
    </source>
</evidence>
<evidence type="ECO:0000313" key="12">
    <source>
        <dbReference type="Proteomes" id="UP000005638"/>
    </source>
</evidence>
<evidence type="ECO:0000256" key="8">
    <source>
        <dbReference type="ARBA" id="ARBA00022989"/>
    </source>
</evidence>
<feature type="transmembrane region" description="Helical" evidence="10">
    <location>
        <begin position="29"/>
        <end position="46"/>
    </location>
</feature>
<dbReference type="eggNOG" id="COG3201">
    <property type="taxonomic scope" value="Bacteria"/>
</dbReference>
<comment type="subcellular location">
    <subcellularLocation>
        <location evidence="2">Cell membrane</location>
        <topology evidence="2">Multi-pass membrane protein</topology>
    </subcellularLocation>
</comment>
<sequence length="222" mass="26458">MFFKKTKKLIKNMINEILAQYQNIPNWQIALETIAFIFGILSVWFAKKENYLVYPTGIIATTITVYIMYKAKYMADMSINIYYTFMSIYGWHKWVQPNLNKNNTSKITRTNKKEKLIGFIMFLLTGIICIGIYTIFKVKIYTNNWIDIFTTCIFFTAMWFMALKKIESWSLWILGDFLIIPILWSRELYIFALQYIIFTILAIFAYLEWKKILNKEKATSSE</sequence>
<keyword evidence="7 10" id="KW-0812">Transmembrane</keyword>
<protein>
    <recommendedName>
        <fullName evidence="4">Nicotinamide riboside transporter PnuC</fullName>
    </recommendedName>
</protein>
<feature type="transmembrane region" description="Helical" evidence="10">
    <location>
        <begin position="190"/>
        <end position="207"/>
    </location>
</feature>
<evidence type="ECO:0000256" key="4">
    <source>
        <dbReference type="ARBA" id="ARBA00017522"/>
    </source>
</evidence>
<evidence type="ECO:0000256" key="6">
    <source>
        <dbReference type="ARBA" id="ARBA00022475"/>
    </source>
</evidence>
<gene>
    <name evidence="11" type="ordered locus">FCOL_13485</name>
</gene>
<evidence type="ECO:0000256" key="1">
    <source>
        <dbReference type="ARBA" id="ARBA00002672"/>
    </source>
</evidence>
<feature type="transmembrane region" description="Helical" evidence="10">
    <location>
        <begin position="116"/>
        <end position="136"/>
    </location>
</feature>
<feature type="transmembrane region" description="Helical" evidence="10">
    <location>
        <begin position="169"/>
        <end position="184"/>
    </location>
</feature>
<feature type="transmembrane region" description="Helical" evidence="10">
    <location>
        <begin position="142"/>
        <end position="162"/>
    </location>
</feature>
<proteinExistence type="inferred from homology"/>
<dbReference type="GO" id="GO:0005886">
    <property type="term" value="C:plasma membrane"/>
    <property type="evidence" value="ECO:0007669"/>
    <property type="project" value="UniProtKB-SubCell"/>
</dbReference>
<organism evidence="11 12">
    <name type="scientific">Flavobacterium columnare (strain ATCC 49512 / CIP 103533 / TG 44/87)</name>
    <dbReference type="NCBI Taxonomy" id="1041826"/>
    <lineage>
        <taxon>Bacteria</taxon>
        <taxon>Pseudomonadati</taxon>
        <taxon>Bacteroidota</taxon>
        <taxon>Flavobacteriia</taxon>
        <taxon>Flavobacteriales</taxon>
        <taxon>Flavobacteriaceae</taxon>
        <taxon>Flavobacterium</taxon>
    </lineage>
</organism>
<evidence type="ECO:0000256" key="3">
    <source>
        <dbReference type="ARBA" id="ARBA00006669"/>
    </source>
</evidence>
<evidence type="ECO:0000256" key="7">
    <source>
        <dbReference type="ARBA" id="ARBA00022692"/>
    </source>
</evidence>
<keyword evidence="12" id="KW-1185">Reference proteome</keyword>
<keyword evidence="8 10" id="KW-1133">Transmembrane helix</keyword>
<dbReference type="KEGG" id="fco:FCOL_13485"/>
<dbReference type="EMBL" id="CP003222">
    <property type="protein sequence ID" value="AEW87492.1"/>
    <property type="molecule type" value="Genomic_DNA"/>
</dbReference>
<evidence type="ECO:0000256" key="5">
    <source>
        <dbReference type="ARBA" id="ARBA00022448"/>
    </source>
</evidence>
<keyword evidence="5" id="KW-0813">Transport</keyword>
<dbReference type="STRING" id="1041826.FCOL_13485"/>
<dbReference type="Pfam" id="PF04973">
    <property type="entry name" value="NMN_transporter"/>
    <property type="match status" value="1"/>
</dbReference>
<dbReference type="Proteomes" id="UP000005638">
    <property type="component" value="Chromosome"/>
</dbReference>
<evidence type="ECO:0000313" key="11">
    <source>
        <dbReference type="EMBL" id="AEW87492.1"/>
    </source>
</evidence>
<dbReference type="PANTHER" id="PTHR36122">
    <property type="entry name" value="NICOTINAMIDE RIBOSIDE TRANSPORTER PNUC"/>
    <property type="match status" value="1"/>
</dbReference>
<dbReference type="AlphaFoldDB" id="G8X535"/>
<name>G8X535_FLACA</name>
<evidence type="ECO:0000256" key="9">
    <source>
        <dbReference type="ARBA" id="ARBA00023136"/>
    </source>
</evidence>
<comment type="function">
    <text evidence="1">Required for nicotinamide riboside transport across the inner membrane.</text>
</comment>
<reference evidence="11 12" key="1">
    <citation type="journal article" date="2012" name="J. Bacteriol.">
        <title>Genome Sequence of the Fish Pathogen Flavobacterium columnare ATCC 49512.</title>
        <authorList>
            <person name="Tekedar H.C."/>
            <person name="Karsi A."/>
            <person name="Gillaspy A.F."/>
            <person name="Dyer D.W."/>
            <person name="Benton N.R."/>
            <person name="Zaitshik J."/>
            <person name="Vamenta S."/>
            <person name="Banes M.M."/>
            <person name="Gulsoy N."/>
            <person name="Aboko-Cole M."/>
            <person name="Waldbieser G.C."/>
            <person name="Lawrence M.L."/>
        </authorList>
    </citation>
    <scope>NUCLEOTIDE SEQUENCE [LARGE SCALE GENOMIC DNA]</scope>
    <source>
        <strain evidence="12">ATCC 49512 / CIP 103533 / TG 44/87</strain>
    </source>
</reference>
<feature type="transmembrane region" description="Helical" evidence="10">
    <location>
        <begin position="52"/>
        <end position="69"/>
    </location>
</feature>
<keyword evidence="6" id="KW-1003">Cell membrane</keyword>
<dbReference type="GO" id="GO:0034257">
    <property type="term" value="F:nicotinamide riboside transmembrane transporter activity"/>
    <property type="evidence" value="ECO:0007669"/>
    <property type="project" value="InterPro"/>
</dbReference>
<keyword evidence="9 10" id="KW-0472">Membrane</keyword>
<comment type="similarity">
    <text evidence="3">Belongs to the nicotinamide ribonucleoside (NR) uptake permease (TC 4.B.1) family.</text>
</comment>
<dbReference type="HOGENOM" id="CLU_076589_2_0_10"/>
<accession>G8X535</accession>
<dbReference type="NCBIfam" id="TIGR01528">
    <property type="entry name" value="NMN_trans_PnuC"/>
    <property type="match status" value="1"/>
</dbReference>
<dbReference type="PANTHER" id="PTHR36122:SF2">
    <property type="entry name" value="NICOTINAMIDE RIBOSIDE TRANSPORTER PNUC"/>
    <property type="match status" value="1"/>
</dbReference>
<dbReference type="InterPro" id="IPR006419">
    <property type="entry name" value="NMN_transpt_PnuC"/>
</dbReference>
<evidence type="ECO:0000256" key="2">
    <source>
        <dbReference type="ARBA" id="ARBA00004651"/>
    </source>
</evidence>